<dbReference type="KEGG" id="ddb:E7747_05555"/>
<dbReference type="Proteomes" id="UP000297149">
    <property type="component" value="Chromosome"/>
</dbReference>
<evidence type="ECO:0000313" key="2">
    <source>
        <dbReference type="Proteomes" id="UP000297149"/>
    </source>
</evidence>
<accession>A0A4P7W1K9</accession>
<dbReference type="AlphaFoldDB" id="A0A4P7W1K9"/>
<dbReference type="RefSeq" id="WP_136414627.1">
    <property type="nucleotide sequence ID" value="NZ_CP039396.1"/>
</dbReference>
<keyword evidence="2" id="KW-1185">Reference proteome</keyword>
<evidence type="ECO:0000313" key="1">
    <source>
        <dbReference type="EMBL" id="QCD41794.1"/>
    </source>
</evidence>
<reference evidence="2" key="1">
    <citation type="submission" date="2019-02" db="EMBL/GenBank/DDBJ databases">
        <title>Isolation and identification of novel species under the genus Muribaculum.</title>
        <authorList>
            <person name="Miyake S."/>
            <person name="Ding Y."/>
            <person name="Low A."/>
            <person name="Soh M."/>
            <person name="Seedorf H."/>
        </authorList>
    </citation>
    <scope>NUCLEOTIDE SEQUENCE [LARGE SCALE GENOMIC DNA]</scope>
    <source>
        <strain evidence="2">H5</strain>
    </source>
</reference>
<name>A0A4P7W1K9_9BACT</name>
<gene>
    <name evidence="1" type="ORF">E7747_05555</name>
</gene>
<dbReference type="EMBL" id="CP039396">
    <property type="protein sequence ID" value="QCD41794.1"/>
    <property type="molecule type" value="Genomic_DNA"/>
</dbReference>
<proteinExistence type="predicted"/>
<sequence length="237" mass="26675">MSAKGKQLNGYTITLNGRSVNTMEPYIELYEKDLQPGSEVEIVVQSNNYRPLKLKTPAEEMLVTEQLELVMQPVEQGVTLRLDFGDGRVFEQQISIEKNTPEYNRLHSGNFHGFRAHRQVTQDDSEVYNVDVRITSRPVAPNFESSDSDTGEKETKAPIFEKHIGRCKSRTTKIDATLPTAIDRKKMTSLPAGRQTPQTTIIVLPSRKVTKTMTTTRLKNRQANHAAICSSGADWLP</sequence>
<organism evidence="1 2">
    <name type="scientific">Duncaniella dubosii</name>
    <dbReference type="NCBI Taxonomy" id="2518971"/>
    <lineage>
        <taxon>Bacteria</taxon>
        <taxon>Pseudomonadati</taxon>
        <taxon>Bacteroidota</taxon>
        <taxon>Bacteroidia</taxon>
        <taxon>Bacteroidales</taxon>
        <taxon>Muribaculaceae</taxon>
        <taxon>Duncaniella</taxon>
    </lineage>
</organism>
<protein>
    <submittedName>
        <fullName evidence="1">Uncharacterized protein</fullName>
    </submittedName>
</protein>